<proteinExistence type="inferred from homology"/>
<dbReference type="GeneID" id="74945765"/>
<dbReference type="HOGENOM" id="CLU_095071_3_0_2"/>
<name>A0A060HD91_9ARCH</name>
<dbReference type="GO" id="GO:0006412">
    <property type="term" value="P:translation"/>
    <property type="evidence" value="ECO:0007669"/>
    <property type="project" value="UniProtKB-UniRule"/>
</dbReference>
<dbReference type="STRING" id="926571.NVIE_005030"/>
<dbReference type="GO" id="GO:0022625">
    <property type="term" value="C:cytosolic large ribosomal subunit"/>
    <property type="evidence" value="ECO:0007669"/>
    <property type="project" value="TreeGrafter"/>
</dbReference>
<evidence type="ECO:0000313" key="7">
    <source>
        <dbReference type="Proteomes" id="UP000027093"/>
    </source>
</evidence>
<keyword evidence="4" id="KW-0694">RNA-binding</keyword>
<dbReference type="SUPFAM" id="SSF50193">
    <property type="entry name" value="Ribosomal protein L14"/>
    <property type="match status" value="1"/>
</dbReference>
<evidence type="ECO:0000256" key="1">
    <source>
        <dbReference type="ARBA" id="ARBA00010745"/>
    </source>
</evidence>
<dbReference type="InterPro" id="IPR000218">
    <property type="entry name" value="Ribosomal_uL14"/>
</dbReference>
<dbReference type="Gene3D" id="2.40.150.20">
    <property type="entry name" value="Ribosomal protein L14"/>
    <property type="match status" value="1"/>
</dbReference>
<dbReference type="InterPro" id="IPR036853">
    <property type="entry name" value="Ribosomal_uL14_sf"/>
</dbReference>
<keyword evidence="2 4" id="KW-0689">Ribosomal protein</keyword>
<comment type="subunit">
    <text evidence="4">Part of the 50S ribosomal subunit. Forms a cluster with proteins L3 and L24e, part of which may contact the 16S rRNA in 2 intersubunit bridges.</text>
</comment>
<evidence type="ECO:0000313" key="6">
    <source>
        <dbReference type="EMBL" id="AIC14699.1"/>
    </source>
</evidence>
<keyword evidence="3 4" id="KW-0687">Ribonucleoprotein</keyword>
<dbReference type="PANTHER" id="PTHR11761:SF8">
    <property type="entry name" value="LARGE RIBOSOMAL SUBUNIT PROTEIN UL14"/>
    <property type="match status" value="1"/>
</dbReference>
<dbReference type="InterPro" id="IPR019972">
    <property type="entry name" value="Ribosomal_uL14_CS"/>
</dbReference>
<dbReference type="RefSeq" id="WP_075053865.1">
    <property type="nucleotide sequence ID" value="NZ_CP007536.1"/>
</dbReference>
<evidence type="ECO:0000256" key="5">
    <source>
        <dbReference type="RuleBase" id="RU003949"/>
    </source>
</evidence>
<organism evidence="6 7">
    <name type="scientific">Nitrososphaera viennensis EN76</name>
    <dbReference type="NCBI Taxonomy" id="926571"/>
    <lineage>
        <taxon>Archaea</taxon>
        <taxon>Nitrososphaerota</taxon>
        <taxon>Nitrososphaeria</taxon>
        <taxon>Nitrososphaerales</taxon>
        <taxon>Nitrososphaeraceae</taxon>
        <taxon>Nitrososphaera</taxon>
    </lineage>
</organism>
<protein>
    <recommendedName>
        <fullName evidence="4">Large ribosomal subunit protein uL14</fullName>
    </recommendedName>
</protein>
<dbReference type="PANTHER" id="PTHR11761">
    <property type="entry name" value="50S/60S RIBOSOMAL PROTEIN L14/L23"/>
    <property type="match status" value="1"/>
</dbReference>
<keyword evidence="7" id="KW-1185">Reference proteome</keyword>
<dbReference type="NCBIfam" id="NF006344">
    <property type="entry name" value="PRK08571.1"/>
    <property type="match status" value="1"/>
</dbReference>
<evidence type="ECO:0000256" key="2">
    <source>
        <dbReference type="ARBA" id="ARBA00022980"/>
    </source>
</evidence>
<dbReference type="CDD" id="cd00337">
    <property type="entry name" value="Ribosomal_uL14"/>
    <property type="match status" value="1"/>
</dbReference>
<dbReference type="KEGG" id="nvn:NVIE_005030"/>
<dbReference type="GO" id="GO:0070180">
    <property type="term" value="F:large ribosomal subunit rRNA binding"/>
    <property type="evidence" value="ECO:0007669"/>
    <property type="project" value="TreeGrafter"/>
</dbReference>
<gene>
    <name evidence="6" type="primary">rpl14p</name>
    <name evidence="4" type="synonym">rpl14</name>
    <name evidence="6" type="ORF">NVIE_005030</name>
</gene>
<comment type="function">
    <text evidence="4">Binds to 23S rRNA. Forms part of two intersubunit bridges in the 70S ribosome.</text>
</comment>
<keyword evidence="4" id="KW-0699">rRNA-binding</keyword>
<comment type="similarity">
    <text evidence="1 4 5">Belongs to the universal ribosomal protein uL14 family.</text>
</comment>
<dbReference type="AlphaFoldDB" id="A0A060HD91"/>
<dbReference type="GO" id="GO:0003735">
    <property type="term" value="F:structural constituent of ribosome"/>
    <property type="evidence" value="ECO:0007669"/>
    <property type="project" value="InterPro"/>
</dbReference>
<dbReference type="Pfam" id="PF00238">
    <property type="entry name" value="Ribosomal_L14"/>
    <property type="match status" value="1"/>
</dbReference>
<dbReference type="SMART" id="SM01374">
    <property type="entry name" value="Ribosomal_L14"/>
    <property type="match status" value="1"/>
</dbReference>
<dbReference type="FunFam" id="2.40.150.20:FF:000007">
    <property type="entry name" value="50S ribosomal protein L14"/>
    <property type="match status" value="1"/>
</dbReference>
<dbReference type="PROSITE" id="PS00049">
    <property type="entry name" value="RIBOSOMAL_L14"/>
    <property type="match status" value="1"/>
</dbReference>
<dbReference type="HAMAP" id="MF_01367">
    <property type="entry name" value="Ribosomal_uL14"/>
    <property type="match status" value="1"/>
</dbReference>
<reference evidence="6 7" key="1">
    <citation type="journal article" date="2014" name="Int. J. Syst. Evol. Microbiol.">
        <title>Nitrososphaera viennensis gen. nov., sp. nov., an aerobic and mesophilic, ammonia-oxidizing archaeon from soil and a member of the archaeal phylum Thaumarchaeota.</title>
        <authorList>
            <person name="Stieglmeier M."/>
            <person name="Klingl A."/>
            <person name="Alves R.J."/>
            <person name="Rittmann S.K."/>
            <person name="Melcher M."/>
            <person name="Leisch N."/>
            <person name="Schleper C."/>
        </authorList>
    </citation>
    <scope>NUCLEOTIDE SEQUENCE [LARGE SCALE GENOMIC DNA]</scope>
    <source>
        <strain evidence="6">EN76</strain>
    </source>
</reference>
<dbReference type="EMBL" id="CP007536">
    <property type="protein sequence ID" value="AIC14699.1"/>
    <property type="molecule type" value="Genomic_DNA"/>
</dbReference>
<evidence type="ECO:0000256" key="3">
    <source>
        <dbReference type="ARBA" id="ARBA00023274"/>
    </source>
</evidence>
<evidence type="ECO:0000256" key="4">
    <source>
        <dbReference type="HAMAP-Rule" id="MF_01367"/>
    </source>
</evidence>
<sequence>MAAGAKSRAVSAKGVEEFRPYITRALPVTAELVCADNTGAKVLRIAQVTRYKGRHSRQPAAAVGDFVTVTVKKGPAELRKQIFGAVIVRQKYPIRRPNGIRVAFEDNAAVLVTPEGEIKGTDIKGPVASEAAEKWPRIANLAGMIV</sequence>
<dbReference type="Proteomes" id="UP000027093">
    <property type="component" value="Chromosome"/>
</dbReference>
<accession>A0A060HD91</accession>